<keyword evidence="2" id="KW-1185">Reference proteome</keyword>
<sequence>LIPGTENWPLFKKNKSEQFEARFSLVEITSPTIAYTKPSIFLNGMHSSIFPIAVAHSEGRAEFSSEEQLKKLIAQDLVVARFVDNYGNPTEKYPYNPNGSPFGITGIQTPNGRVLAMMPHPERVILKESYSWYPVEEGKKWGEFGPWLRMFRNARVWVG</sequence>
<accession>A0A9N9ASR8</accession>
<dbReference type="SUPFAM" id="SSF52317">
    <property type="entry name" value="Class I glutamine amidotransferase-like"/>
    <property type="match status" value="1"/>
</dbReference>
<dbReference type="Pfam" id="PF13507">
    <property type="entry name" value="GATase_5"/>
    <property type="match status" value="1"/>
</dbReference>
<protein>
    <submittedName>
        <fullName evidence="1">4877_t:CDS:1</fullName>
    </submittedName>
</protein>
<dbReference type="AlphaFoldDB" id="A0A9N9ASR8"/>
<dbReference type="PANTHER" id="PTHR10099:SF1">
    <property type="entry name" value="PHOSPHORIBOSYLFORMYLGLYCINAMIDINE SYNTHASE"/>
    <property type="match status" value="1"/>
</dbReference>
<evidence type="ECO:0000313" key="1">
    <source>
        <dbReference type="EMBL" id="CAG8539584.1"/>
    </source>
</evidence>
<proteinExistence type="predicted"/>
<dbReference type="PANTHER" id="PTHR10099">
    <property type="entry name" value="PHOSPHORIBOSYLFORMYLGLYCINAMIDINE SYNTHASE"/>
    <property type="match status" value="1"/>
</dbReference>
<dbReference type="SMART" id="SM01211">
    <property type="entry name" value="GATase_5"/>
    <property type="match status" value="1"/>
</dbReference>
<dbReference type="EMBL" id="CAJVPY010001862">
    <property type="protein sequence ID" value="CAG8539584.1"/>
    <property type="molecule type" value="Genomic_DNA"/>
</dbReference>
<reference evidence="1" key="1">
    <citation type="submission" date="2021-06" db="EMBL/GenBank/DDBJ databases">
        <authorList>
            <person name="Kallberg Y."/>
            <person name="Tangrot J."/>
            <person name="Rosling A."/>
        </authorList>
    </citation>
    <scope>NUCLEOTIDE SEQUENCE</scope>
    <source>
        <strain evidence="1">MA453B</strain>
    </source>
</reference>
<gene>
    <name evidence="1" type="ORF">DERYTH_LOCUS4738</name>
</gene>
<dbReference type="Gene3D" id="3.40.50.880">
    <property type="match status" value="1"/>
</dbReference>
<organism evidence="1 2">
    <name type="scientific">Dentiscutata erythropus</name>
    <dbReference type="NCBI Taxonomy" id="1348616"/>
    <lineage>
        <taxon>Eukaryota</taxon>
        <taxon>Fungi</taxon>
        <taxon>Fungi incertae sedis</taxon>
        <taxon>Mucoromycota</taxon>
        <taxon>Glomeromycotina</taxon>
        <taxon>Glomeromycetes</taxon>
        <taxon>Diversisporales</taxon>
        <taxon>Gigasporaceae</taxon>
        <taxon>Dentiscutata</taxon>
    </lineage>
</organism>
<dbReference type="InterPro" id="IPR029062">
    <property type="entry name" value="Class_I_gatase-like"/>
</dbReference>
<dbReference type="OrthoDB" id="6666987at2759"/>
<dbReference type="GO" id="GO:0005737">
    <property type="term" value="C:cytoplasm"/>
    <property type="evidence" value="ECO:0007669"/>
    <property type="project" value="TreeGrafter"/>
</dbReference>
<feature type="non-terminal residue" evidence="1">
    <location>
        <position position="1"/>
    </location>
</feature>
<dbReference type="GO" id="GO:0004642">
    <property type="term" value="F:phosphoribosylformylglycinamidine synthase activity"/>
    <property type="evidence" value="ECO:0007669"/>
    <property type="project" value="TreeGrafter"/>
</dbReference>
<dbReference type="Proteomes" id="UP000789405">
    <property type="component" value="Unassembled WGS sequence"/>
</dbReference>
<comment type="caution">
    <text evidence="1">The sequence shown here is derived from an EMBL/GenBank/DDBJ whole genome shotgun (WGS) entry which is preliminary data.</text>
</comment>
<name>A0A9N9ASR8_9GLOM</name>
<evidence type="ECO:0000313" key="2">
    <source>
        <dbReference type="Proteomes" id="UP000789405"/>
    </source>
</evidence>
<dbReference type="GO" id="GO:0006164">
    <property type="term" value="P:purine nucleotide biosynthetic process"/>
    <property type="evidence" value="ECO:0007669"/>
    <property type="project" value="TreeGrafter"/>
</dbReference>